<dbReference type="RefSeq" id="WP_133211034.1">
    <property type="nucleotide sequence ID" value="NZ_SMSE01000001.1"/>
</dbReference>
<dbReference type="SUPFAM" id="SSF89957">
    <property type="entry name" value="MTH1187/YkoF-like"/>
    <property type="match status" value="1"/>
</dbReference>
<dbReference type="InterPro" id="IPR029756">
    <property type="entry name" value="MTH1187/YkoF-like"/>
</dbReference>
<dbReference type="EMBL" id="SMSE01000001">
    <property type="protein sequence ID" value="TDG16014.1"/>
    <property type="molecule type" value="Genomic_DNA"/>
</dbReference>
<feature type="domain" description="Thiamin/hydroxymethyl pyrimidine-binding YkoF putative" evidence="1">
    <location>
        <begin position="5"/>
        <end position="62"/>
    </location>
</feature>
<accession>A0A4R5LWY8</accession>
<dbReference type="Pfam" id="PF07615">
    <property type="entry name" value="Ykof"/>
    <property type="match status" value="1"/>
</dbReference>
<name>A0A4R5LWY8_9GAMM</name>
<dbReference type="InterPro" id="IPR011522">
    <property type="entry name" value="Thiamin/HMP-bd_put_YkoF"/>
</dbReference>
<keyword evidence="3" id="KW-1185">Reference proteome</keyword>
<dbReference type="AlphaFoldDB" id="A0A4R5LWY8"/>
<organism evidence="2 3">
    <name type="scientific">Seongchinamella unica</name>
    <dbReference type="NCBI Taxonomy" id="2547392"/>
    <lineage>
        <taxon>Bacteria</taxon>
        <taxon>Pseudomonadati</taxon>
        <taxon>Pseudomonadota</taxon>
        <taxon>Gammaproteobacteria</taxon>
        <taxon>Cellvibrionales</taxon>
        <taxon>Halieaceae</taxon>
        <taxon>Seongchinamella</taxon>
    </lineage>
</organism>
<protein>
    <recommendedName>
        <fullName evidence="1">Thiamin/hydroxymethyl pyrimidine-binding YkoF putative domain-containing protein</fullName>
    </recommendedName>
</protein>
<gene>
    <name evidence="2" type="ORF">E2F43_02080</name>
</gene>
<evidence type="ECO:0000313" key="2">
    <source>
        <dbReference type="EMBL" id="TDG16014.1"/>
    </source>
</evidence>
<reference evidence="2 3" key="1">
    <citation type="submission" date="2019-03" db="EMBL/GenBank/DDBJ databases">
        <title>Seongchinamella monodicae gen. nov., sp. nov., a novel member of the Gammaproteobacteria isolated from a tidal mudflat of beach.</title>
        <authorList>
            <person name="Yang H.G."/>
            <person name="Kang J.W."/>
            <person name="Lee S.D."/>
        </authorList>
    </citation>
    <scope>NUCLEOTIDE SEQUENCE [LARGE SCALE GENOMIC DNA]</scope>
    <source>
        <strain evidence="2 3">GH4-78</strain>
    </source>
</reference>
<comment type="caution">
    <text evidence="2">The sequence shown here is derived from an EMBL/GenBank/DDBJ whole genome shotgun (WGS) entry which is preliminary data.</text>
</comment>
<dbReference type="OrthoDB" id="164222at2"/>
<sequence length="84" mass="9304">MKLTAEMSLYPLQEDYIPVIKSFIEAAAAQQEITLVSNAMSTQVCGDWDPVMQLVNSCLRASHERFGKQVLVCKFIPGELEIAG</sequence>
<dbReference type="Gene3D" id="3.30.70.930">
    <property type="match status" value="1"/>
</dbReference>
<proteinExistence type="predicted"/>
<evidence type="ECO:0000259" key="1">
    <source>
        <dbReference type="Pfam" id="PF07615"/>
    </source>
</evidence>
<evidence type="ECO:0000313" key="3">
    <source>
        <dbReference type="Proteomes" id="UP000295554"/>
    </source>
</evidence>
<dbReference type="Proteomes" id="UP000295554">
    <property type="component" value="Unassembled WGS sequence"/>
</dbReference>